<dbReference type="GeneID" id="54483584"/>
<keyword evidence="1" id="KW-0802">TPR repeat</keyword>
<sequence>MRLLKLSDDGSVKLTSFSGTDTPAYAILSHTWAHESDEEVTYNDVSRGLGTAKEGMEKLRFCSNQARNDGLQYFWIDTCCIDKFNVNELTESINSMYRWYQQAERCYVYLTDVDVDTPKAHSSHTAWNTQFRNSRWFSRGWTVQELLAPRRIEFFSRKGIRLGDKASLLPTIYTATGIDPEALRSGNLDSFSFGERLSWIRDRQTTLPEDKAYSMLGICNVYMPLIYGEGEESAFHRLEKGIARLGMWPQHDGTCAVSVMPFERNPHFVGREEEILRLQSLLSKRSHTSQIAVVGLGGIGKTQIAVEFAYRMMDERKDFSVFWTDATDSESLLQSYRAIAEKLDIPGRDEKSADVIRLVHANLNQESTNPWLLVLDNIDDMHMWAFHQTKGTEDRLVHHLPSNPKGSILFTTRNRKVAVKLSQQNVIKIGELQPQVSLRLLRMRLAEPQLTSDFAIEETLLEALANLPLAIVQASAYINTNGITIAAYLKLFKEQDETTMALLSEGFDDEGRYPGTHNTIATTWLISFEHIRRDNPTAADYLSFMACIEPKDIPLTLLPCGASRKQHLDAIGILHAYSFVAWRNMNQSLDVHPLVHLATRNWLSKHDLLRTWTEKTIAHLADQFPSINHNKRDIWRPYLSSAMYTLRQRLVIDNNDYRAKLARNVGLCLLNDGRYNEAEDSFNEVLDEQQRTLGDEHPVTLTVKADLASTYRSQRRWVEAEQLEIQVVETSKRVLGDEHPDTLSIMTNLASTYRSQGRWVEAEQLEVQVVETSKRVLGDEHPDTLSIMTNLASTYRSQGRWAEAEQLEVQVVETSKRVLGDEHPDTLAFTTNLASTYWDQGRWNEAEQLEVQVMRIRERTLGKKHPDTLTIKANLASTYRSQGRWTEAGRLEVQVIEIRKRTLGETHPDTLSCVSNFATTLWNQGRWIEAENIAVCVLAAQQRTLGDQHPSTLTSMANLATIFWKQARYSSAVELQIEVLAKTKSLYGNDHPYMITALNNLASFYRDQGKFEESTAIRIHVVDRRIRSLGNNHPHTISAMNNLASSYKDQGELSKAIEMQRDVLERRQRIIGHEHPDTSSAKNNLASMLKDQGNFGEAEAMYKQSLLEKVKVLGPKHASTLNTYNNLGRLYASQGKLDAAETLYTRALQGYEEALGPKHASTLSVVNNLGRLYADQGKLKLAEKMYVRALEGYDDVINIDHVDTYRAANKTLQNFGDLLLKYRPEKAKAMYERTLSRYTCVVASSGDYIDLKQRLAALKWRPLLPPDTNGMFIRHPGLR</sequence>
<dbReference type="OrthoDB" id="674604at2759"/>
<evidence type="ECO:0000259" key="2">
    <source>
        <dbReference type="Pfam" id="PF00931"/>
    </source>
</evidence>
<dbReference type="InterPro" id="IPR002182">
    <property type="entry name" value="NB-ARC"/>
</dbReference>
<feature type="domain" description="Heterokaryon incompatibility" evidence="3">
    <location>
        <begin position="25"/>
        <end position="117"/>
    </location>
</feature>
<proteinExistence type="predicted"/>
<dbReference type="Pfam" id="PF13374">
    <property type="entry name" value="TPR_10"/>
    <property type="match status" value="3"/>
</dbReference>
<organism evidence="4 5">
    <name type="scientific">Pseudovirgaria hyperparasitica</name>
    <dbReference type="NCBI Taxonomy" id="470096"/>
    <lineage>
        <taxon>Eukaryota</taxon>
        <taxon>Fungi</taxon>
        <taxon>Dikarya</taxon>
        <taxon>Ascomycota</taxon>
        <taxon>Pezizomycotina</taxon>
        <taxon>Dothideomycetes</taxon>
        <taxon>Dothideomycetes incertae sedis</taxon>
        <taxon>Acrospermales</taxon>
        <taxon>Acrospermaceae</taxon>
        <taxon>Pseudovirgaria</taxon>
    </lineage>
</organism>
<dbReference type="PANTHER" id="PTHR46082:SF6">
    <property type="entry name" value="AAA+ ATPASE DOMAIN-CONTAINING PROTEIN-RELATED"/>
    <property type="match status" value="1"/>
</dbReference>
<dbReference type="Proteomes" id="UP000799437">
    <property type="component" value="Unassembled WGS sequence"/>
</dbReference>
<dbReference type="InterPro" id="IPR011990">
    <property type="entry name" value="TPR-like_helical_dom_sf"/>
</dbReference>
<dbReference type="SUPFAM" id="SSF52540">
    <property type="entry name" value="P-loop containing nucleoside triphosphate hydrolases"/>
    <property type="match status" value="1"/>
</dbReference>
<dbReference type="Pfam" id="PF00931">
    <property type="entry name" value="NB-ARC"/>
    <property type="match status" value="1"/>
</dbReference>
<evidence type="ECO:0000313" key="5">
    <source>
        <dbReference type="Proteomes" id="UP000799437"/>
    </source>
</evidence>
<evidence type="ECO:0000259" key="3">
    <source>
        <dbReference type="Pfam" id="PF06985"/>
    </source>
</evidence>
<dbReference type="PROSITE" id="PS50005">
    <property type="entry name" value="TPR"/>
    <property type="match status" value="2"/>
</dbReference>
<keyword evidence="5" id="KW-1185">Reference proteome</keyword>
<dbReference type="InterPro" id="IPR053137">
    <property type="entry name" value="NLR-like"/>
</dbReference>
<dbReference type="Pfam" id="PF06985">
    <property type="entry name" value="HET"/>
    <property type="match status" value="1"/>
</dbReference>
<dbReference type="InterPro" id="IPR010730">
    <property type="entry name" value="HET"/>
</dbReference>
<dbReference type="Pfam" id="PF13424">
    <property type="entry name" value="TPR_12"/>
    <property type="match status" value="5"/>
</dbReference>
<dbReference type="EMBL" id="ML996583">
    <property type="protein sequence ID" value="KAF2753659.1"/>
    <property type="molecule type" value="Genomic_DNA"/>
</dbReference>
<dbReference type="PANTHER" id="PTHR46082">
    <property type="entry name" value="ATP/GTP-BINDING PROTEIN-RELATED"/>
    <property type="match status" value="1"/>
</dbReference>
<evidence type="ECO:0000256" key="1">
    <source>
        <dbReference type="PROSITE-ProRule" id="PRU00339"/>
    </source>
</evidence>
<protein>
    <submittedName>
        <fullName evidence="4">Kinesin light chain 3</fullName>
    </submittedName>
</protein>
<accession>A0A6A6VUV2</accession>
<dbReference type="SUPFAM" id="SSF48452">
    <property type="entry name" value="TPR-like"/>
    <property type="match status" value="5"/>
</dbReference>
<feature type="repeat" description="TPR" evidence="1">
    <location>
        <begin position="659"/>
        <end position="692"/>
    </location>
</feature>
<evidence type="ECO:0000313" key="4">
    <source>
        <dbReference type="EMBL" id="KAF2753659.1"/>
    </source>
</evidence>
<dbReference type="GO" id="GO:0043531">
    <property type="term" value="F:ADP binding"/>
    <property type="evidence" value="ECO:0007669"/>
    <property type="project" value="InterPro"/>
</dbReference>
<dbReference type="NCBIfam" id="NF040586">
    <property type="entry name" value="FxSxx_TPR"/>
    <property type="match status" value="1"/>
</dbReference>
<dbReference type="RefSeq" id="XP_033596110.1">
    <property type="nucleotide sequence ID" value="XM_033742530.1"/>
</dbReference>
<dbReference type="Gene3D" id="1.25.40.10">
    <property type="entry name" value="Tetratricopeptide repeat domain"/>
    <property type="match status" value="4"/>
</dbReference>
<feature type="repeat" description="TPR" evidence="1">
    <location>
        <begin position="1121"/>
        <end position="1154"/>
    </location>
</feature>
<gene>
    <name evidence="4" type="ORF">EJ05DRAFT_457568</name>
</gene>
<reference evidence="4" key="1">
    <citation type="journal article" date="2020" name="Stud. Mycol.">
        <title>101 Dothideomycetes genomes: a test case for predicting lifestyles and emergence of pathogens.</title>
        <authorList>
            <person name="Haridas S."/>
            <person name="Albert R."/>
            <person name="Binder M."/>
            <person name="Bloem J."/>
            <person name="Labutti K."/>
            <person name="Salamov A."/>
            <person name="Andreopoulos B."/>
            <person name="Baker S."/>
            <person name="Barry K."/>
            <person name="Bills G."/>
            <person name="Bluhm B."/>
            <person name="Cannon C."/>
            <person name="Castanera R."/>
            <person name="Culley D."/>
            <person name="Daum C."/>
            <person name="Ezra D."/>
            <person name="Gonzalez J."/>
            <person name="Henrissat B."/>
            <person name="Kuo A."/>
            <person name="Liang C."/>
            <person name="Lipzen A."/>
            <person name="Lutzoni F."/>
            <person name="Magnuson J."/>
            <person name="Mondo S."/>
            <person name="Nolan M."/>
            <person name="Ohm R."/>
            <person name="Pangilinan J."/>
            <person name="Park H.-J."/>
            <person name="Ramirez L."/>
            <person name="Alfaro M."/>
            <person name="Sun H."/>
            <person name="Tritt A."/>
            <person name="Yoshinaga Y."/>
            <person name="Zwiers L.-H."/>
            <person name="Turgeon B."/>
            <person name="Goodwin S."/>
            <person name="Spatafora J."/>
            <person name="Crous P."/>
            <person name="Grigoriev I."/>
        </authorList>
    </citation>
    <scope>NUCLEOTIDE SEQUENCE</scope>
    <source>
        <strain evidence="4">CBS 121739</strain>
    </source>
</reference>
<dbReference type="Gene3D" id="3.40.50.300">
    <property type="entry name" value="P-loop containing nucleotide triphosphate hydrolases"/>
    <property type="match status" value="1"/>
</dbReference>
<dbReference type="PRINTS" id="PR00381">
    <property type="entry name" value="KINESINLIGHT"/>
</dbReference>
<dbReference type="SMART" id="SM00028">
    <property type="entry name" value="TPR"/>
    <property type="match status" value="7"/>
</dbReference>
<name>A0A6A6VUV2_9PEZI</name>
<feature type="domain" description="NB-ARC" evidence="2">
    <location>
        <begin position="272"/>
        <end position="442"/>
    </location>
</feature>
<dbReference type="InterPro" id="IPR027417">
    <property type="entry name" value="P-loop_NTPase"/>
</dbReference>
<dbReference type="AlphaFoldDB" id="A0A6A6VUV2"/>
<dbReference type="InterPro" id="IPR019734">
    <property type="entry name" value="TPR_rpt"/>
</dbReference>